<evidence type="ECO:0000259" key="1">
    <source>
        <dbReference type="Pfam" id="PF01243"/>
    </source>
</evidence>
<feature type="domain" description="Pyridoxamine 5'-phosphate oxidase N-terminal" evidence="1">
    <location>
        <begin position="25"/>
        <end position="127"/>
    </location>
</feature>
<dbReference type="Gene3D" id="2.30.110.10">
    <property type="entry name" value="Electron Transport, Fmn-binding Protein, Chain A"/>
    <property type="match status" value="1"/>
</dbReference>
<dbReference type="InterPro" id="IPR012349">
    <property type="entry name" value="Split_barrel_FMN-bd"/>
</dbReference>
<accession>A0ABW2TMT6</accession>
<dbReference type="InterPro" id="IPR011576">
    <property type="entry name" value="Pyridox_Oxase_N"/>
</dbReference>
<reference evidence="3" key="1">
    <citation type="journal article" date="2019" name="Int. J. Syst. Evol. Microbiol.">
        <title>The Global Catalogue of Microorganisms (GCM) 10K type strain sequencing project: providing services to taxonomists for standard genome sequencing and annotation.</title>
        <authorList>
            <consortium name="The Broad Institute Genomics Platform"/>
            <consortium name="The Broad Institute Genome Sequencing Center for Infectious Disease"/>
            <person name="Wu L."/>
            <person name="Ma J."/>
        </authorList>
    </citation>
    <scope>NUCLEOTIDE SEQUENCE [LARGE SCALE GENOMIC DNA]</scope>
    <source>
        <strain evidence="3">JCM 17695</strain>
    </source>
</reference>
<dbReference type="EMBL" id="JBHTEY010000004">
    <property type="protein sequence ID" value="MFC7614350.1"/>
    <property type="molecule type" value="Genomic_DNA"/>
</dbReference>
<protein>
    <submittedName>
        <fullName evidence="2">Pyridoxamine 5'-phosphate oxidase family protein</fullName>
    </submittedName>
</protein>
<proteinExistence type="predicted"/>
<comment type="caution">
    <text evidence="2">The sequence shown here is derived from an EMBL/GenBank/DDBJ whole genome shotgun (WGS) entry which is preliminary data.</text>
</comment>
<dbReference type="Pfam" id="PF01243">
    <property type="entry name" value="PNPOx_N"/>
    <property type="match status" value="1"/>
</dbReference>
<evidence type="ECO:0000313" key="2">
    <source>
        <dbReference type="EMBL" id="MFC7614350.1"/>
    </source>
</evidence>
<dbReference type="SUPFAM" id="SSF50475">
    <property type="entry name" value="FMN-binding split barrel"/>
    <property type="match status" value="1"/>
</dbReference>
<sequence>MTHPPRPRQQRVADTLHRLATDVDAWVATASPAGEPYLVPLSYLWDGETLLISTAATNPTARNLRAVGRARLTLGPTRDVVLIEGAVDEVEVSPEVADAFAAKTGFDPRDQRDYPYFRIRPTLIQAWREVNEIAERNLLVNGEWLV</sequence>
<gene>
    <name evidence="2" type="ORF">ACFQV2_13285</name>
</gene>
<dbReference type="Proteomes" id="UP001596512">
    <property type="component" value="Unassembled WGS sequence"/>
</dbReference>
<evidence type="ECO:0000313" key="3">
    <source>
        <dbReference type="Proteomes" id="UP001596512"/>
    </source>
</evidence>
<name>A0ABW2TMT6_9PSEU</name>
<organism evidence="2 3">
    <name type="scientific">Actinokineospora soli</name>
    <dbReference type="NCBI Taxonomy" id="1048753"/>
    <lineage>
        <taxon>Bacteria</taxon>
        <taxon>Bacillati</taxon>
        <taxon>Actinomycetota</taxon>
        <taxon>Actinomycetes</taxon>
        <taxon>Pseudonocardiales</taxon>
        <taxon>Pseudonocardiaceae</taxon>
        <taxon>Actinokineospora</taxon>
    </lineage>
</organism>
<keyword evidence="3" id="KW-1185">Reference proteome</keyword>